<name>A0A6P8GYX7_ACTTE</name>
<keyword evidence="8" id="KW-0472">Membrane</keyword>
<accession>A0A6P8GYX7</accession>
<dbReference type="InterPro" id="IPR008936">
    <property type="entry name" value="Rho_GTPase_activation_prot"/>
</dbReference>
<dbReference type="AlphaFoldDB" id="A0A6P8GYX7"/>
<reference evidence="12" key="1">
    <citation type="submission" date="2025-08" db="UniProtKB">
        <authorList>
            <consortium name="RefSeq"/>
        </authorList>
    </citation>
    <scope>IDENTIFICATION</scope>
    <source>
        <tissue evidence="12">Tentacle</tissue>
    </source>
</reference>
<dbReference type="Proteomes" id="UP000515163">
    <property type="component" value="Unplaced"/>
</dbReference>
<keyword evidence="11" id="KW-1185">Reference proteome</keyword>
<dbReference type="InterPro" id="IPR036691">
    <property type="entry name" value="Endo/exonu/phosph_ase_sf"/>
</dbReference>
<dbReference type="GeneID" id="116286962"/>
<keyword evidence="5" id="KW-0967">Endosome</keyword>
<keyword evidence="7" id="KW-0443">Lipid metabolism</keyword>
<dbReference type="InterPro" id="IPR031896">
    <property type="entry name" value="INPP5B_PH_dom"/>
</dbReference>
<sequence>MPSTGITLEQKVQSLLQLDEQCVKCVCGNLIKDKDRIGCLVSLIKKMNGDNALLVYQNPSQGGLGSSLTLLYALAIRGPFSVSGDTDFNRSSGLMVRFQVLTDDGVEYVFEIENSEQSMRFVTDLKAAISDYRQKAHVIGVPEFKWLERYKQQIARKSVDVPDDWPWNHVLNQILEPTTPMTSSAASTTQETKASDLFASDDTSLDIFGMPGFTPNDSIIHPSPSTSSLTKLNVTDSTPANVSPLLQRKLPNKDETREEFYKISLREREAEYINIKQFKFFIGTWNVNGRNPGSENLKPWLRCDEEPSDVVIVGFQELDLSAEALILSNVTSSSSRPKEEDWQKAVEKTLCSNLDYVKVRSIRLVGMYLLVYAKSEHMPYISSVEAQDVGTGIMGMMGNKGGVSIRMELHNTSLCFVNSHLAAHQDEYERRNQDYRDIVSKLCFNRMGNVLSIVDHDIVFWLGDLNYRISDMDVEQTKILIEEGRLDVLLKKDQLLVQKQQENCFVGFNEGLITFKPTYKYNPGSDNWDSSEKGRAPAWCDRILFRGNNIKLIKYRSHPTLRISDHKPVSSLFGVGIKVVNRDKEKQVYEDVVRTLDRHENDNLPQVKLSTTEIKFKDIQFLEKSSLILEIANTGQGPVQFSFIPKLDEQEYCKPWLNIKPHMGIIMQGDTKEVKLTVYVNKETAGALNSGDDKMEDILVLHLEGGKDVFIVVTGNYIPSVFGSSLEALVHMYGPIRDVPVANLVDLEHIQDNKPKSSLARSKEALEIPKELWLLVDHLFKYGFTEEYLLKQSGFEQEIQEIRTHLDTGKTGKIPGSIHSVAEALLIFLEALPIPVIPFSFYHRALEGCNNYLLCKQLIYQIPECHRNVFTYITAFLRELLLASTENKLDAKTLATLFGTLLLRSPKDVALTLNKNKRTLAQHTNKKTRFVYQFLLNQFDGR</sequence>
<dbReference type="PANTHER" id="PTHR11200">
    <property type="entry name" value="INOSITOL 5-PHOSPHATASE"/>
    <property type="match status" value="1"/>
</dbReference>
<keyword evidence="9" id="KW-0968">Cytoplasmic vesicle</keyword>
<dbReference type="SUPFAM" id="SSF56219">
    <property type="entry name" value="DNase I-like"/>
    <property type="match status" value="1"/>
</dbReference>
<dbReference type="Pfam" id="PF16776">
    <property type="entry name" value="INPP5B_PH"/>
    <property type="match status" value="1"/>
</dbReference>
<proteinExistence type="inferred from homology"/>
<evidence type="ECO:0000256" key="4">
    <source>
        <dbReference type="ARBA" id="ARBA00013044"/>
    </source>
</evidence>
<dbReference type="InParanoid" id="A0A6P8GYX7"/>
<dbReference type="RefSeq" id="XP_031549419.1">
    <property type="nucleotide sequence ID" value="XM_031693559.1"/>
</dbReference>
<dbReference type="FunFam" id="3.60.10.10:FF:000004">
    <property type="entry name" value="Type II inositol 1,4,5-trisphosphate 5-phosphatase"/>
    <property type="match status" value="1"/>
</dbReference>
<dbReference type="OrthoDB" id="7862313at2759"/>
<dbReference type="InterPro" id="IPR046985">
    <property type="entry name" value="IP5"/>
</dbReference>
<evidence type="ECO:0000256" key="3">
    <source>
        <dbReference type="ARBA" id="ARBA00005910"/>
    </source>
</evidence>
<organism evidence="11 12">
    <name type="scientific">Actinia tenebrosa</name>
    <name type="common">Australian red waratah sea anemone</name>
    <dbReference type="NCBI Taxonomy" id="6105"/>
    <lineage>
        <taxon>Eukaryota</taxon>
        <taxon>Metazoa</taxon>
        <taxon>Cnidaria</taxon>
        <taxon>Anthozoa</taxon>
        <taxon>Hexacorallia</taxon>
        <taxon>Actiniaria</taxon>
        <taxon>Actiniidae</taxon>
        <taxon>Actinia</taxon>
    </lineage>
</organism>
<protein>
    <recommendedName>
        <fullName evidence="4">phosphoinositide 5-phosphatase</fullName>
        <ecNumber evidence="4">3.1.3.36</ecNumber>
    </recommendedName>
</protein>
<dbReference type="InterPro" id="IPR000300">
    <property type="entry name" value="IPPc"/>
</dbReference>
<evidence type="ECO:0000259" key="10">
    <source>
        <dbReference type="PROSITE" id="PS50238"/>
    </source>
</evidence>
<dbReference type="CDD" id="cd09093">
    <property type="entry name" value="INPP5c_INPP5B"/>
    <property type="match status" value="1"/>
</dbReference>
<dbReference type="GO" id="GO:0046856">
    <property type="term" value="P:phosphatidylinositol dephosphorylation"/>
    <property type="evidence" value="ECO:0007669"/>
    <property type="project" value="InterPro"/>
</dbReference>
<dbReference type="InterPro" id="IPR037793">
    <property type="entry name" value="OCRL1/INPP5B_INPP5c"/>
</dbReference>
<dbReference type="InterPro" id="IPR047078">
    <property type="entry name" value="RhoGAP_OCRL1"/>
</dbReference>
<evidence type="ECO:0000313" key="12">
    <source>
        <dbReference type="RefSeq" id="XP_031549419.1"/>
    </source>
</evidence>
<dbReference type="Gene3D" id="2.30.29.110">
    <property type="match status" value="1"/>
</dbReference>
<dbReference type="Pfam" id="PF00620">
    <property type="entry name" value="RhoGAP"/>
    <property type="match status" value="1"/>
</dbReference>
<feature type="domain" description="Rho-GAP" evidence="10">
    <location>
        <begin position="745"/>
        <end position="942"/>
    </location>
</feature>
<evidence type="ECO:0000256" key="2">
    <source>
        <dbReference type="ARBA" id="ARBA00004580"/>
    </source>
</evidence>
<dbReference type="GO" id="GO:0052745">
    <property type="term" value="F:inositol phosphate phosphatase activity"/>
    <property type="evidence" value="ECO:0007669"/>
    <property type="project" value="InterPro"/>
</dbReference>
<evidence type="ECO:0000256" key="7">
    <source>
        <dbReference type="ARBA" id="ARBA00023098"/>
    </source>
</evidence>
<dbReference type="SUPFAM" id="SSF48350">
    <property type="entry name" value="GTPase activation domain, GAP"/>
    <property type="match status" value="1"/>
</dbReference>
<dbReference type="FunCoup" id="A0A6P8GYX7">
    <property type="interactions" value="2594"/>
</dbReference>
<dbReference type="SMART" id="SM00324">
    <property type="entry name" value="RhoGAP"/>
    <property type="match status" value="1"/>
</dbReference>
<dbReference type="PROSITE" id="PS50238">
    <property type="entry name" value="RHOGAP"/>
    <property type="match status" value="1"/>
</dbReference>
<dbReference type="CDD" id="cd04380">
    <property type="entry name" value="RhoGAP_OCRL1"/>
    <property type="match status" value="1"/>
</dbReference>
<comment type="similarity">
    <text evidence="3">Belongs to the inositol 1,4,5-trisphosphate 5-phosphatase type II family.</text>
</comment>
<dbReference type="Gene3D" id="1.10.555.10">
    <property type="entry name" value="Rho GTPase activation protein"/>
    <property type="match status" value="1"/>
</dbReference>
<dbReference type="InterPro" id="IPR013783">
    <property type="entry name" value="Ig-like_fold"/>
</dbReference>
<dbReference type="Gene3D" id="2.60.40.10">
    <property type="entry name" value="Immunoglobulins"/>
    <property type="match status" value="1"/>
</dbReference>
<evidence type="ECO:0000256" key="1">
    <source>
        <dbReference type="ARBA" id="ARBA00004146"/>
    </source>
</evidence>
<evidence type="ECO:0000256" key="9">
    <source>
        <dbReference type="ARBA" id="ARBA00023329"/>
    </source>
</evidence>
<dbReference type="Pfam" id="PF21310">
    <property type="entry name" value="OCRL-like_ASH"/>
    <property type="match status" value="1"/>
</dbReference>
<evidence type="ECO:0000256" key="5">
    <source>
        <dbReference type="ARBA" id="ARBA00022753"/>
    </source>
</evidence>
<evidence type="ECO:0000256" key="6">
    <source>
        <dbReference type="ARBA" id="ARBA00022801"/>
    </source>
</evidence>
<comment type="subcellular location">
    <subcellularLocation>
        <location evidence="2">Cytoplasmic vesicle</location>
        <location evidence="2">Phagosome membrane</location>
    </subcellularLocation>
    <subcellularLocation>
        <location evidence="1">Early endosome membrane</location>
    </subcellularLocation>
</comment>
<dbReference type="EC" id="3.1.3.36" evidence="4"/>
<dbReference type="Gene3D" id="3.60.10.10">
    <property type="entry name" value="Endonuclease/exonuclease/phosphatase"/>
    <property type="match status" value="1"/>
</dbReference>
<dbReference type="FunFam" id="1.10.555.10:FF:000012">
    <property type="entry name" value="Putative inositol polyphosphate 5-phosphatase OCRL-1"/>
    <property type="match status" value="1"/>
</dbReference>
<keyword evidence="6" id="KW-0378">Hydrolase</keyword>
<dbReference type="SMART" id="SM00128">
    <property type="entry name" value="IPPc"/>
    <property type="match status" value="1"/>
</dbReference>
<dbReference type="KEGG" id="aten:116286962"/>
<gene>
    <name evidence="12" type="primary">LOC116286962</name>
</gene>
<dbReference type="FunFam" id="2.60.40.10:FF:000132">
    <property type="entry name" value="Inositol polyphosphate 5-phosphatase OCRL-1 isoform b"/>
    <property type="match status" value="1"/>
</dbReference>
<dbReference type="PANTHER" id="PTHR11200:SF300">
    <property type="entry name" value="TYPE II INOSITOL 1,4,5-TRISPHOSPHATE 5-PHOSPHATASE"/>
    <property type="match status" value="1"/>
</dbReference>
<dbReference type="InterPro" id="IPR000198">
    <property type="entry name" value="RhoGAP_dom"/>
</dbReference>
<dbReference type="GO" id="GO:0007165">
    <property type="term" value="P:signal transduction"/>
    <property type="evidence" value="ECO:0007669"/>
    <property type="project" value="InterPro"/>
</dbReference>
<evidence type="ECO:0000313" key="11">
    <source>
        <dbReference type="Proteomes" id="UP000515163"/>
    </source>
</evidence>
<dbReference type="InterPro" id="IPR048869">
    <property type="entry name" value="OCRL-1_2_ASH"/>
</dbReference>
<dbReference type="Pfam" id="PF22669">
    <property type="entry name" value="Exo_endo_phos2"/>
    <property type="match status" value="1"/>
</dbReference>
<evidence type="ECO:0000256" key="8">
    <source>
        <dbReference type="ARBA" id="ARBA00023136"/>
    </source>
</evidence>
<dbReference type="GO" id="GO:0030670">
    <property type="term" value="C:phagocytic vesicle membrane"/>
    <property type="evidence" value="ECO:0007669"/>
    <property type="project" value="UniProtKB-SubCell"/>
</dbReference>
<dbReference type="GO" id="GO:0004439">
    <property type="term" value="F:phosphatidylinositol-4,5-bisphosphate 5-phosphatase activity"/>
    <property type="evidence" value="ECO:0007669"/>
    <property type="project" value="UniProtKB-EC"/>
</dbReference>
<dbReference type="GO" id="GO:0031901">
    <property type="term" value="C:early endosome membrane"/>
    <property type="evidence" value="ECO:0007669"/>
    <property type="project" value="UniProtKB-SubCell"/>
</dbReference>